<reference evidence="2" key="2">
    <citation type="journal article" date="2020" name="Antonie Van Leeuwenhoek">
        <title>Labilibaculum antarcticum sp. nov., a novel facultative anaerobic, psychrotorelant bacterium isolated from marine sediment of Antarctica.</title>
        <authorList>
            <person name="Watanabe M."/>
            <person name="Kojima H."/>
            <person name="Fukui M."/>
        </authorList>
    </citation>
    <scope>NUCLEOTIDE SEQUENCE [LARGE SCALE GENOMIC DNA]</scope>
    <source>
        <strain evidence="2">SPP2</strain>
    </source>
</reference>
<keyword evidence="2" id="KW-1185">Reference proteome</keyword>
<name>A0A1Y1CEZ4_9BACT</name>
<dbReference type="InterPro" id="IPR023214">
    <property type="entry name" value="HAD_sf"/>
</dbReference>
<organism evidence="1 2">
    <name type="scientific">Labilibaculum antarcticum</name>
    <dbReference type="NCBI Taxonomy" id="1717717"/>
    <lineage>
        <taxon>Bacteria</taxon>
        <taxon>Pseudomonadati</taxon>
        <taxon>Bacteroidota</taxon>
        <taxon>Bacteroidia</taxon>
        <taxon>Marinilabiliales</taxon>
        <taxon>Marinifilaceae</taxon>
        <taxon>Labilibaculum</taxon>
    </lineage>
</organism>
<accession>A0A1Y1CEZ4</accession>
<dbReference type="SUPFAM" id="SSF56784">
    <property type="entry name" value="HAD-like"/>
    <property type="match status" value="1"/>
</dbReference>
<dbReference type="InterPro" id="IPR036412">
    <property type="entry name" value="HAD-like_sf"/>
</dbReference>
<evidence type="ECO:0000313" key="1">
    <source>
        <dbReference type="EMBL" id="BAX78880.1"/>
    </source>
</evidence>
<evidence type="ECO:0000313" key="2">
    <source>
        <dbReference type="Proteomes" id="UP000218267"/>
    </source>
</evidence>
<dbReference type="AlphaFoldDB" id="A0A1Y1CEZ4"/>
<dbReference type="NCBIfam" id="NF046079">
    <property type="entry name" value="HAD_phos_BT0820"/>
    <property type="match status" value="1"/>
</dbReference>
<dbReference type="KEGG" id="mbas:ALGA_0487"/>
<dbReference type="Gene3D" id="3.40.50.1000">
    <property type="entry name" value="HAD superfamily/HAD-like"/>
    <property type="match status" value="1"/>
</dbReference>
<reference evidence="1 2" key="1">
    <citation type="journal article" date="2018" name="Mar. Genomics">
        <title>Complete genome sequence of Marinifilaceae bacterium strain SPP2, isolated from the Antarctic marine sediment.</title>
        <authorList>
            <person name="Watanabe M."/>
            <person name="Kojima H."/>
            <person name="Fukui M."/>
        </authorList>
    </citation>
    <scope>NUCLEOTIDE SEQUENCE [LARGE SCALE GENOMIC DNA]</scope>
    <source>
        <strain evidence="1 2">SPP2</strain>
    </source>
</reference>
<dbReference type="InterPro" id="IPR016769">
    <property type="entry name" value="Phage_SP01_Orf1"/>
</dbReference>
<dbReference type="EMBL" id="AP018042">
    <property type="protein sequence ID" value="BAX78880.1"/>
    <property type="molecule type" value="Genomic_DNA"/>
</dbReference>
<gene>
    <name evidence="1" type="ORF">ALGA_0487</name>
</gene>
<dbReference type="GO" id="GO:0016787">
    <property type="term" value="F:hydrolase activity"/>
    <property type="evidence" value="ECO:0007669"/>
    <property type="project" value="UniProtKB-KW"/>
</dbReference>
<proteinExistence type="predicted"/>
<dbReference type="Proteomes" id="UP000218267">
    <property type="component" value="Chromosome"/>
</dbReference>
<dbReference type="PIRSF" id="PIRSF020079">
    <property type="entry name" value="UCP020079"/>
    <property type="match status" value="1"/>
</dbReference>
<protein>
    <submittedName>
        <fullName evidence="1">Hydrolase</fullName>
    </submittedName>
</protein>
<keyword evidence="1" id="KW-0378">Hydrolase</keyword>
<sequence length="136" mass="15780">MIIAVDFDGTIVQHKYPEIGSEIPFAIESLIALQKEGHQIILWTYRTGGMLFEAVDYCEKRGLEFYCVNSNYPEEEFDDTISRKIYADLYIDDRNFGGLPEWEDIFGSISTQNLVPDKESKTKQMFIRFIDKVFGD</sequence>
<dbReference type="RefSeq" id="WP_188115969.1">
    <property type="nucleotide sequence ID" value="NZ_AP018042.1"/>
</dbReference>